<evidence type="ECO:0000313" key="1">
    <source>
        <dbReference type="EMBL" id="AJQ28825.1"/>
    </source>
</evidence>
<dbReference type="KEGG" id="pft:JBW_03486"/>
<dbReference type="EMBL" id="CP010978">
    <property type="protein sequence ID" value="AJQ28825.1"/>
    <property type="molecule type" value="Genomic_DNA"/>
</dbReference>
<gene>
    <name evidence="1" type="ORF">JBW_03486</name>
</gene>
<name>I9NSW4_9FIRM</name>
<dbReference type="Proteomes" id="UP000005361">
    <property type="component" value="Chromosome"/>
</dbReference>
<reference evidence="2" key="2">
    <citation type="submission" date="2015-02" db="EMBL/GenBank/DDBJ databases">
        <title>Complete Genome Sequence of Pelosinus fermentans JBW45.</title>
        <authorList>
            <person name="De Leon K.B."/>
            <person name="Utturkar S.M."/>
            <person name="Camilleri L.B."/>
            <person name="Arkin A.P."/>
            <person name="Fields M.W."/>
            <person name="Brown S.D."/>
            <person name="Wall J.D."/>
        </authorList>
    </citation>
    <scope>NUCLEOTIDE SEQUENCE [LARGE SCALE GENOMIC DNA]</scope>
    <source>
        <strain evidence="2">JBW45</strain>
    </source>
</reference>
<protein>
    <submittedName>
        <fullName evidence="1">Uncharacterized protein</fullName>
    </submittedName>
</protein>
<proteinExistence type="predicted"/>
<reference evidence="1 2" key="1">
    <citation type="journal article" date="2015" name="Genome Announc.">
        <title>Complete Genome Sequence of Pelosinus fermentans JBW45, a Member of a Remarkably Competitive Group of Negativicutes in the Firmicutes Phylum.</title>
        <authorList>
            <person name="De Leon K.B."/>
            <person name="Utturkar S.M."/>
            <person name="Camilleri L.B."/>
            <person name="Elias D.A."/>
            <person name="Arkin A.P."/>
            <person name="Fields M.W."/>
            <person name="Brown S.D."/>
            <person name="Wall J.D."/>
        </authorList>
    </citation>
    <scope>NUCLEOTIDE SEQUENCE [LARGE SCALE GENOMIC DNA]</scope>
    <source>
        <strain evidence="1 2">JBW45</strain>
    </source>
</reference>
<dbReference type="HOGENOM" id="CLU_2586588_0_0_9"/>
<evidence type="ECO:0000313" key="2">
    <source>
        <dbReference type="Proteomes" id="UP000005361"/>
    </source>
</evidence>
<sequence>MDLKNNETERLGYSMAIWQVELDSRDVSQYRKKLKNRGFISASYFSYNGFDLDKMRKLAKEGKIDAMRCIIGKSIRWYYLEQQAETARLKGELY</sequence>
<organism evidence="1 2">
    <name type="scientific">Pelosinus fermentans JBW45</name>
    <dbReference type="NCBI Taxonomy" id="1192197"/>
    <lineage>
        <taxon>Bacteria</taxon>
        <taxon>Bacillati</taxon>
        <taxon>Bacillota</taxon>
        <taxon>Negativicutes</taxon>
        <taxon>Selenomonadales</taxon>
        <taxon>Sporomusaceae</taxon>
        <taxon>Pelosinus</taxon>
    </lineage>
</organism>
<dbReference type="AlphaFoldDB" id="I9NSW4"/>
<accession>I9NSW4</accession>